<feature type="region of interest" description="Disordered" evidence="1">
    <location>
        <begin position="276"/>
        <end position="310"/>
    </location>
</feature>
<reference evidence="2 3" key="1">
    <citation type="journal article" date="2022" name="Int. J. Syst. Evol. Microbiol.">
        <title>Pseudomonas fitomaticsae sp. nov., isolated at Marimurtra Botanical Garden in Blanes, Catalonia, Spain.</title>
        <authorList>
            <person name="Atanasov K.E."/>
            <person name="Galbis D.M."/>
            <person name="Cornado D."/>
            <person name="Serpico A."/>
            <person name="Sanchez G."/>
            <person name="Bosch M."/>
            <person name="Ferrer A."/>
            <person name="Altabella T."/>
        </authorList>
    </citation>
    <scope>NUCLEOTIDE SEQUENCE [LARGE SCALE GENOMIC DNA]</scope>
    <source>
        <strain evidence="2 3">FIT81</strain>
    </source>
</reference>
<feature type="compositionally biased region" description="Polar residues" evidence="1">
    <location>
        <begin position="286"/>
        <end position="304"/>
    </location>
</feature>
<dbReference type="Proteomes" id="UP001162907">
    <property type="component" value="Chromosome"/>
</dbReference>
<proteinExistence type="predicted"/>
<dbReference type="EMBL" id="CP075567">
    <property type="protein sequence ID" value="UFQ01718.1"/>
    <property type="molecule type" value="Genomic_DNA"/>
</dbReference>
<evidence type="ECO:0000256" key="1">
    <source>
        <dbReference type="SAM" id="MobiDB-lite"/>
    </source>
</evidence>
<evidence type="ECO:0000313" key="3">
    <source>
        <dbReference type="Proteomes" id="UP001162907"/>
    </source>
</evidence>
<accession>A0ABY3Q6M8</accession>
<sequence>MTDRFLLYIDILGFSDMTRKDPRKVARVYTILNQLNSHHNDSFKTIVFSDTVLVYNVKPAEGDPDREHYVWYLTEFAEHLHHMLTGQDIYFRAALVAGDFFHYRLDNVECFFGGALIDAYNAEKEIPSLGLFMDATCVRYNQFFRLAPFNEKFSFVYLNRHLEYLNQRCQGRYPASLELIIDNPAPYLPWQVRFLQDIHSQMRNHPSPHVRTKFLTAWDFHYKRYPEMLQALLLHGFSLSALGHPEAWGKEADTMEKDIKYFKRIGSGTDLSMTISGKKSKGATLPVTQSRKLTSNTGNDSSSPKRPLRK</sequence>
<name>A0ABY3Q6M8_9PSED</name>
<protein>
    <submittedName>
        <fullName evidence="2">Uncharacterized protein</fullName>
    </submittedName>
</protein>
<dbReference type="RefSeq" id="WP_230736154.1">
    <property type="nucleotide sequence ID" value="NZ_CP075567.1"/>
</dbReference>
<keyword evidence="3" id="KW-1185">Reference proteome</keyword>
<gene>
    <name evidence="2" type="ORF">KJY40_08500</name>
</gene>
<organism evidence="2 3">
    <name type="scientific">Pseudomonas fitomaticsae</name>
    <dbReference type="NCBI Taxonomy" id="2837969"/>
    <lineage>
        <taxon>Bacteria</taxon>
        <taxon>Pseudomonadati</taxon>
        <taxon>Pseudomonadota</taxon>
        <taxon>Gammaproteobacteria</taxon>
        <taxon>Pseudomonadales</taxon>
        <taxon>Pseudomonadaceae</taxon>
        <taxon>Pseudomonas</taxon>
    </lineage>
</organism>
<evidence type="ECO:0000313" key="2">
    <source>
        <dbReference type="EMBL" id="UFQ01718.1"/>
    </source>
</evidence>